<sequence>MRFSFALVGAAFLFNPSIGAPTVDNALEGRAPPPPPPPPPPPAIPAIPAPPPAPPAPAPAGGEPSDADIRENMNTIAKDSCIFYAKVGSEAQVTKKRDERDYLSGYKILEDTWKDRGYPGRAIAGIPGSRRERPNKFFRRASRVLAEDCSGIVYVFLPEGSGSDWSDDLYKGSIWKDDEWPALVANGGVSKVIRLDWNDKGKQDTIKGSSSKRAVAAIEARDQNDKCAISLTQWDNDRVDGPGDRFEVEFDVTNGNGDILGHQVRVSIGDWNPLSWLSGKLSTGLIVIPGGGNVGFWYHGRYWSTQDSNCQLGNWVDDANNARHRGINCKFQC</sequence>
<evidence type="ECO:0000256" key="1">
    <source>
        <dbReference type="SAM" id="MobiDB-lite"/>
    </source>
</evidence>
<dbReference type="EMBL" id="CP069039">
    <property type="protein sequence ID" value="QRD04749.1"/>
    <property type="molecule type" value="Genomic_DNA"/>
</dbReference>
<name>A0A7U2FI50_PHANO</name>
<evidence type="ECO:0000313" key="3">
    <source>
        <dbReference type="EMBL" id="QRD04749.1"/>
    </source>
</evidence>
<keyword evidence="4" id="KW-1185">Reference proteome</keyword>
<gene>
    <name evidence="3" type="ORF">JI435_106850</name>
</gene>
<proteinExistence type="predicted"/>
<dbReference type="OMA" id="HRGINCK"/>
<organism evidence="3 4">
    <name type="scientific">Phaeosphaeria nodorum (strain SN15 / ATCC MYA-4574 / FGSC 10173)</name>
    <name type="common">Glume blotch fungus</name>
    <name type="synonym">Parastagonospora nodorum</name>
    <dbReference type="NCBI Taxonomy" id="321614"/>
    <lineage>
        <taxon>Eukaryota</taxon>
        <taxon>Fungi</taxon>
        <taxon>Dikarya</taxon>
        <taxon>Ascomycota</taxon>
        <taxon>Pezizomycotina</taxon>
        <taxon>Dothideomycetes</taxon>
        <taxon>Pleosporomycetidae</taxon>
        <taxon>Pleosporales</taxon>
        <taxon>Pleosporineae</taxon>
        <taxon>Phaeosphaeriaceae</taxon>
        <taxon>Parastagonospora</taxon>
    </lineage>
</organism>
<dbReference type="AlphaFoldDB" id="A0A7U2FI50"/>
<protein>
    <submittedName>
        <fullName evidence="3">Uncharacterized protein</fullName>
    </submittedName>
</protein>
<dbReference type="VEuPathDB" id="FungiDB:JI435_106850"/>
<feature type="chain" id="PRO_5030885336" evidence="2">
    <location>
        <begin position="20"/>
        <end position="333"/>
    </location>
</feature>
<evidence type="ECO:0000313" key="4">
    <source>
        <dbReference type="Proteomes" id="UP000663193"/>
    </source>
</evidence>
<accession>A0A7U2FI50</accession>
<keyword evidence="2" id="KW-0732">Signal</keyword>
<feature type="compositionally biased region" description="Pro residues" evidence="1">
    <location>
        <begin position="31"/>
        <end position="58"/>
    </location>
</feature>
<dbReference type="OrthoDB" id="3501261at2759"/>
<feature type="region of interest" description="Disordered" evidence="1">
    <location>
        <begin position="24"/>
        <end position="68"/>
    </location>
</feature>
<dbReference type="SUPFAM" id="SSF101447">
    <property type="entry name" value="Formin homology 2 domain (FH2 domain)"/>
    <property type="match status" value="1"/>
</dbReference>
<dbReference type="Proteomes" id="UP000663193">
    <property type="component" value="Chromosome 17"/>
</dbReference>
<reference evidence="4" key="1">
    <citation type="journal article" date="2021" name="BMC Genomics">
        <title>Chromosome-level genome assembly and manually-curated proteome of model necrotroph Parastagonospora nodorum Sn15 reveals a genome-wide trove of candidate effector homologs, and redundancy of virulence-related functions within an accessory chromosome.</title>
        <authorList>
            <person name="Bertazzoni S."/>
            <person name="Jones D.A.B."/>
            <person name="Phan H.T."/>
            <person name="Tan K.-C."/>
            <person name="Hane J.K."/>
        </authorList>
    </citation>
    <scope>NUCLEOTIDE SEQUENCE [LARGE SCALE GENOMIC DNA]</scope>
    <source>
        <strain evidence="4">SN15 / ATCC MYA-4574 / FGSC 10173)</strain>
    </source>
</reference>
<feature type="signal peptide" evidence="2">
    <location>
        <begin position="1"/>
        <end position="19"/>
    </location>
</feature>
<evidence type="ECO:0000256" key="2">
    <source>
        <dbReference type="SAM" id="SignalP"/>
    </source>
</evidence>